<keyword evidence="2" id="KW-1185">Reference proteome</keyword>
<dbReference type="KEGG" id="nneo:PQG83_02525"/>
<evidence type="ECO:0000313" key="2">
    <source>
        <dbReference type="Proteomes" id="UP001302494"/>
    </source>
</evidence>
<name>A0AA96K117_9BACT</name>
<dbReference type="RefSeq" id="WP_312746425.1">
    <property type="nucleotide sequence ID" value="NZ_CP116968.1"/>
</dbReference>
<sequence>MEQQRKERRDLISQAKAQCGVNAIAGEFNGESKPLEGVKAKGGCE</sequence>
<dbReference type="Proteomes" id="UP001302494">
    <property type="component" value="Chromosome"/>
</dbReference>
<proteinExistence type="predicted"/>
<dbReference type="EMBL" id="CP116968">
    <property type="protein sequence ID" value="WNM62641.1"/>
    <property type="molecule type" value="Genomic_DNA"/>
</dbReference>
<dbReference type="AlphaFoldDB" id="A0AA96K117"/>
<reference evidence="1 2" key="1">
    <citation type="submission" date="2023-01" db="EMBL/GenBank/DDBJ databases">
        <title>Cultivation and genomic characterization of new, ubiquitous marine nitrite-oxidizing bacteria from the Nitrospirales.</title>
        <authorList>
            <person name="Mueller A.J."/>
            <person name="Daebeler A."/>
            <person name="Herbold C.W."/>
            <person name="Kirkegaard R.H."/>
            <person name="Daims H."/>
        </authorList>
    </citation>
    <scope>NUCLEOTIDE SEQUENCE [LARGE SCALE GENOMIC DNA]</scope>
    <source>
        <strain evidence="1 2">DK</strain>
    </source>
</reference>
<organism evidence="1 2">
    <name type="scientific">Candidatus Nitrospira neomarina</name>
    <dbReference type="NCBI Taxonomy" id="3020899"/>
    <lineage>
        <taxon>Bacteria</taxon>
        <taxon>Pseudomonadati</taxon>
        <taxon>Nitrospirota</taxon>
        <taxon>Nitrospiria</taxon>
        <taxon>Nitrospirales</taxon>
        <taxon>Nitrospiraceae</taxon>
        <taxon>Nitrospira</taxon>
    </lineage>
</organism>
<gene>
    <name evidence="1" type="ORF">PQG83_02525</name>
</gene>
<evidence type="ECO:0000313" key="1">
    <source>
        <dbReference type="EMBL" id="WNM62641.1"/>
    </source>
</evidence>
<accession>A0AA96K117</accession>
<protein>
    <submittedName>
        <fullName evidence="1">Uncharacterized protein</fullName>
    </submittedName>
</protein>